<keyword evidence="1" id="KW-0732">Signal</keyword>
<feature type="chain" id="PRO_5019442565" description="Arginine transporter" evidence="1">
    <location>
        <begin position="24"/>
        <end position="103"/>
    </location>
</feature>
<accession>A0A411YXB6</accession>
<evidence type="ECO:0000256" key="1">
    <source>
        <dbReference type="SAM" id="SignalP"/>
    </source>
</evidence>
<dbReference type="AlphaFoldDB" id="A0A411YXB6"/>
<keyword evidence="3" id="KW-1185">Reference proteome</keyword>
<name>A0A411YXB6_9RHOB</name>
<dbReference type="OrthoDB" id="7659053at2"/>
<feature type="signal peptide" evidence="1">
    <location>
        <begin position="1"/>
        <end position="23"/>
    </location>
</feature>
<comment type="caution">
    <text evidence="2">The sequence shown here is derived from an EMBL/GenBank/DDBJ whole genome shotgun (WGS) entry which is preliminary data.</text>
</comment>
<organism evidence="2 3">
    <name type="scientific">Pseudotabrizicola alkalilacus</name>
    <dbReference type="NCBI Taxonomy" id="2305252"/>
    <lineage>
        <taxon>Bacteria</taxon>
        <taxon>Pseudomonadati</taxon>
        <taxon>Pseudomonadota</taxon>
        <taxon>Alphaproteobacteria</taxon>
        <taxon>Rhodobacterales</taxon>
        <taxon>Paracoccaceae</taxon>
        <taxon>Pseudotabrizicola</taxon>
    </lineage>
</organism>
<dbReference type="EMBL" id="QWEY01000017">
    <property type="protein sequence ID" value="RGP35375.1"/>
    <property type="molecule type" value="Genomic_DNA"/>
</dbReference>
<reference evidence="2 3" key="1">
    <citation type="submission" date="2018-08" db="EMBL/GenBank/DDBJ databases">
        <title>Flavobacterium tibetense sp. nov., isolated from a wetland YonghuCo on Tibetan Plateau.</title>
        <authorList>
            <person name="Phurbu D."/>
            <person name="Lu H."/>
            <person name="Xing P."/>
        </authorList>
    </citation>
    <scope>NUCLEOTIDE SEQUENCE [LARGE SCALE GENOMIC DNA]</scope>
    <source>
        <strain evidence="2 3">DJC</strain>
    </source>
</reference>
<proteinExistence type="predicted"/>
<protein>
    <recommendedName>
        <fullName evidence="4">Arginine transporter</fullName>
    </recommendedName>
</protein>
<evidence type="ECO:0008006" key="4">
    <source>
        <dbReference type="Google" id="ProtNLM"/>
    </source>
</evidence>
<sequence length="103" mass="11303">MKPVVLAACAAMLLSLSTTAVLAGPIERACLSSDRKAATRPVCACVQQVADMTLRGGDQRKAAAFFKDPDRAQKVRMSKTDNDNDFWRRYKAFGEQAEAYCAR</sequence>
<dbReference type="Proteomes" id="UP000284547">
    <property type="component" value="Unassembled WGS sequence"/>
</dbReference>
<gene>
    <name evidence="2" type="ORF">D1012_20560</name>
</gene>
<evidence type="ECO:0000313" key="2">
    <source>
        <dbReference type="EMBL" id="RGP35375.1"/>
    </source>
</evidence>
<evidence type="ECO:0000313" key="3">
    <source>
        <dbReference type="Proteomes" id="UP000284547"/>
    </source>
</evidence>